<dbReference type="Pfam" id="PF10881">
    <property type="entry name" value="DUF2726"/>
    <property type="match status" value="1"/>
</dbReference>
<feature type="domain" description="DUF2726" evidence="3">
    <location>
        <begin position="49"/>
        <end position="170"/>
    </location>
</feature>
<dbReference type="Gene3D" id="3.40.960.10">
    <property type="entry name" value="VSR Endonuclease"/>
    <property type="match status" value="1"/>
</dbReference>
<organism evidence="4 5">
    <name type="scientific">Thermotomaculum hydrothermale</name>
    <dbReference type="NCBI Taxonomy" id="981385"/>
    <lineage>
        <taxon>Bacteria</taxon>
        <taxon>Pseudomonadati</taxon>
        <taxon>Acidobacteriota</taxon>
        <taxon>Holophagae</taxon>
        <taxon>Thermotomaculales</taxon>
        <taxon>Thermotomaculaceae</taxon>
        <taxon>Thermotomaculum</taxon>
    </lineage>
</organism>
<evidence type="ECO:0000313" key="5">
    <source>
        <dbReference type="Proteomes" id="UP000595564"/>
    </source>
</evidence>
<dbReference type="GO" id="GO:0003677">
    <property type="term" value="F:DNA binding"/>
    <property type="evidence" value="ECO:0007669"/>
    <property type="project" value="InterPro"/>
</dbReference>
<keyword evidence="1" id="KW-0812">Transmembrane</keyword>
<evidence type="ECO:0000259" key="2">
    <source>
        <dbReference type="Pfam" id="PF01396"/>
    </source>
</evidence>
<keyword evidence="1" id="KW-1133">Transmembrane helix</keyword>
<keyword evidence="1" id="KW-0472">Membrane</keyword>
<evidence type="ECO:0008006" key="6">
    <source>
        <dbReference type="Google" id="ProtNLM"/>
    </source>
</evidence>
<dbReference type="GO" id="GO:0003916">
    <property type="term" value="F:DNA topoisomerase activity"/>
    <property type="evidence" value="ECO:0007669"/>
    <property type="project" value="InterPro"/>
</dbReference>
<keyword evidence="5" id="KW-1185">Reference proteome</keyword>
<dbReference type="RefSeq" id="WP_201327507.1">
    <property type="nucleotide sequence ID" value="NZ_AP017470.1"/>
</dbReference>
<accession>A0A7R6PIG7</accession>
<dbReference type="Gene3D" id="3.30.65.10">
    <property type="entry name" value="Bacterial Topoisomerase I, domain 1"/>
    <property type="match status" value="1"/>
</dbReference>
<dbReference type="InterPro" id="IPR013498">
    <property type="entry name" value="Topo_IA_Znf"/>
</dbReference>
<dbReference type="GO" id="GO:0005694">
    <property type="term" value="C:chromosome"/>
    <property type="evidence" value="ECO:0007669"/>
    <property type="project" value="InterPro"/>
</dbReference>
<name>A0A7R6PIG7_9BACT</name>
<feature type="transmembrane region" description="Helical" evidence="1">
    <location>
        <begin position="6"/>
        <end position="23"/>
    </location>
</feature>
<evidence type="ECO:0000313" key="4">
    <source>
        <dbReference type="EMBL" id="BBB33204.1"/>
    </source>
</evidence>
<dbReference type="SUPFAM" id="SSF57783">
    <property type="entry name" value="Zinc beta-ribbon"/>
    <property type="match status" value="1"/>
</dbReference>
<protein>
    <recommendedName>
        <fullName evidence="6">DUF2726 domain-containing protein</fullName>
    </recommendedName>
</protein>
<dbReference type="InterPro" id="IPR014538">
    <property type="entry name" value="UCP028063_topo_Znf"/>
</dbReference>
<feature type="domain" description="DNA topoisomerase type IA zn finger" evidence="2">
    <location>
        <begin position="190"/>
        <end position="229"/>
    </location>
</feature>
<dbReference type="KEGG" id="thyd:TTHT_1733"/>
<evidence type="ECO:0000259" key="3">
    <source>
        <dbReference type="Pfam" id="PF10881"/>
    </source>
</evidence>
<dbReference type="EMBL" id="AP017470">
    <property type="protein sequence ID" value="BBB33204.1"/>
    <property type="molecule type" value="Genomic_DNA"/>
</dbReference>
<reference evidence="4 5" key="1">
    <citation type="journal article" date="2012" name="Extremophiles">
        <title>Thermotomaculum hydrothermale gen. nov., sp. nov., a novel heterotrophic thermophile within the phylum Acidobacteria from a deep-sea hydrothermal vent chimney in the Southern Okinawa Trough.</title>
        <authorList>
            <person name="Izumi H."/>
            <person name="Nunoura T."/>
            <person name="Miyazaki M."/>
            <person name="Mino S."/>
            <person name="Toki T."/>
            <person name="Takai K."/>
            <person name="Sako Y."/>
            <person name="Sawabe T."/>
            <person name="Nakagawa S."/>
        </authorList>
    </citation>
    <scope>NUCLEOTIDE SEQUENCE [LARGE SCALE GENOMIC DNA]</scope>
    <source>
        <strain evidence="4 5">AC55</strain>
    </source>
</reference>
<dbReference type="Proteomes" id="UP000595564">
    <property type="component" value="Chromosome"/>
</dbReference>
<evidence type="ECO:0000256" key="1">
    <source>
        <dbReference type="SAM" id="Phobius"/>
    </source>
</evidence>
<sequence length="230" mass="26232">MLLNLIVLAISGLIALLILIMVAKQIIKVLNKEGVFILKEQKLPYRKKKSVFTPAERSFYGVLKGVLEGHADIFAKIRVADILTPLSRLDKSEWQKAFNRISGKHFDFVICDKNTLEVLCVIELNDKSHKSAKRMERDDFLRKACESAGIPLLEINVREGYSPNEIRDILSNYVNLRETKVPEIPVEDVKLCPKCNSKMVIKVAKKGKNAGKKFWACSRFPECRYIEPID</sequence>
<dbReference type="Pfam" id="PF01396">
    <property type="entry name" value="Zn_ribbon_Top1"/>
    <property type="match status" value="1"/>
</dbReference>
<dbReference type="InterPro" id="IPR024402">
    <property type="entry name" value="DUF2726"/>
</dbReference>
<dbReference type="AlphaFoldDB" id="A0A7R6PIG7"/>
<gene>
    <name evidence="4" type="ORF">TTHT_1733</name>
</gene>
<proteinExistence type="predicted"/>
<dbReference type="PIRSF" id="PIRSF028063">
    <property type="entry name" value="UCP028063"/>
    <property type="match status" value="1"/>
</dbReference>
<dbReference type="GO" id="GO:0006265">
    <property type="term" value="P:DNA topological change"/>
    <property type="evidence" value="ECO:0007669"/>
    <property type="project" value="InterPro"/>
</dbReference>